<dbReference type="Proteomes" id="UP000247892">
    <property type="component" value="Unassembled WGS sequence"/>
</dbReference>
<protein>
    <submittedName>
        <fullName evidence="2">Uncharacterized protein</fullName>
    </submittedName>
</protein>
<dbReference type="EMBL" id="MASU01000005">
    <property type="protein sequence ID" value="PXY36596.1"/>
    <property type="molecule type" value="Genomic_DNA"/>
</dbReference>
<feature type="transmembrane region" description="Helical" evidence="1">
    <location>
        <begin position="21"/>
        <end position="45"/>
    </location>
</feature>
<evidence type="ECO:0000313" key="2">
    <source>
        <dbReference type="EMBL" id="PXY36596.1"/>
    </source>
</evidence>
<proteinExistence type="predicted"/>
<keyword evidence="1" id="KW-0812">Transmembrane</keyword>
<keyword evidence="1" id="KW-0472">Membrane</keyword>
<keyword evidence="3" id="KW-1185">Reference proteome</keyword>
<dbReference type="AlphaFoldDB" id="A0A318LPZ2"/>
<organism evidence="2 3">
    <name type="scientific">Prauserella flavalba</name>
    <dbReference type="NCBI Taxonomy" id="1477506"/>
    <lineage>
        <taxon>Bacteria</taxon>
        <taxon>Bacillati</taxon>
        <taxon>Actinomycetota</taxon>
        <taxon>Actinomycetes</taxon>
        <taxon>Pseudonocardiales</taxon>
        <taxon>Pseudonocardiaceae</taxon>
        <taxon>Prauserella</taxon>
    </lineage>
</organism>
<feature type="transmembrane region" description="Helical" evidence="1">
    <location>
        <begin position="88"/>
        <end position="105"/>
    </location>
</feature>
<feature type="transmembrane region" description="Helical" evidence="1">
    <location>
        <begin position="57"/>
        <end position="81"/>
    </location>
</feature>
<keyword evidence="1" id="KW-1133">Transmembrane helix</keyword>
<sequence>MASGNAGRGQRPADLKKFEKTVTWICVGLVIAGPVLGIGAGALGAAEIYPSDYMMPVALGVMLGLIGLGLLVAACAGLYVLGGWKATPFGVAFVGGFGALVYGLVDGGNAWRDAGVVLLMISCAAFWVAPALSPLAKARPRKGAPVTSGKATGVGGVFGVGAGIAITGHVTDVWWLLLFGAMAVGTAAGAGIAMWLETRTREQAS</sequence>
<evidence type="ECO:0000256" key="1">
    <source>
        <dbReference type="SAM" id="Phobius"/>
    </source>
</evidence>
<reference evidence="2 3" key="1">
    <citation type="submission" date="2016-07" db="EMBL/GenBank/DDBJ databases">
        <title>Draft genome sequence of Prauserella sp. YIM 121212, isolated from alkaline soil.</title>
        <authorList>
            <person name="Ruckert C."/>
            <person name="Albersmeier A."/>
            <person name="Jiang C.-L."/>
            <person name="Jiang Y."/>
            <person name="Kalinowski J."/>
            <person name="Schneider O."/>
            <person name="Winkler A."/>
            <person name="Zotchev S.B."/>
        </authorList>
    </citation>
    <scope>NUCLEOTIDE SEQUENCE [LARGE SCALE GENOMIC DNA]</scope>
    <source>
        <strain evidence="2 3">YIM 121212</strain>
    </source>
</reference>
<feature type="transmembrane region" description="Helical" evidence="1">
    <location>
        <begin position="117"/>
        <end position="136"/>
    </location>
</feature>
<name>A0A318LPZ2_9PSEU</name>
<dbReference type="OrthoDB" id="3696417at2"/>
<evidence type="ECO:0000313" key="3">
    <source>
        <dbReference type="Proteomes" id="UP000247892"/>
    </source>
</evidence>
<dbReference type="RefSeq" id="WP_110336616.1">
    <property type="nucleotide sequence ID" value="NZ_JBHVKT010000001.1"/>
</dbReference>
<feature type="transmembrane region" description="Helical" evidence="1">
    <location>
        <begin position="148"/>
        <end position="167"/>
    </location>
</feature>
<accession>A0A318LPZ2</accession>
<comment type="caution">
    <text evidence="2">The sequence shown here is derived from an EMBL/GenBank/DDBJ whole genome shotgun (WGS) entry which is preliminary data.</text>
</comment>
<gene>
    <name evidence="2" type="ORF">BA062_14575</name>
</gene>
<feature type="transmembrane region" description="Helical" evidence="1">
    <location>
        <begin position="173"/>
        <end position="196"/>
    </location>
</feature>